<evidence type="ECO:0000313" key="1">
    <source>
        <dbReference type="EMBL" id="CAD2193098.1"/>
    </source>
</evidence>
<gene>
    <name evidence="1" type="ORF">MENT_LOCUS46028</name>
</gene>
<protein>
    <submittedName>
        <fullName evidence="1">Uncharacterized protein</fullName>
    </submittedName>
</protein>
<sequence>MSDPAPDPALIIIVFASFCKDCSFDAESSIFSLICFPIQQYNDQQRHPCLNQKNEFRLIIVSYSLSLKFI</sequence>
<organism evidence="1 2">
    <name type="scientific">Meloidogyne enterolobii</name>
    <name type="common">Root-knot nematode worm</name>
    <name type="synonym">Meloidogyne mayaguensis</name>
    <dbReference type="NCBI Taxonomy" id="390850"/>
    <lineage>
        <taxon>Eukaryota</taxon>
        <taxon>Metazoa</taxon>
        <taxon>Ecdysozoa</taxon>
        <taxon>Nematoda</taxon>
        <taxon>Chromadorea</taxon>
        <taxon>Rhabditida</taxon>
        <taxon>Tylenchina</taxon>
        <taxon>Tylenchomorpha</taxon>
        <taxon>Tylenchoidea</taxon>
        <taxon>Meloidogynidae</taxon>
        <taxon>Meloidogyninae</taxon>
        <taxon>Meloidogyne</taxon>
    </lineage>
</organism>
<accession>A0A6V7X1A3</accession>
<dbReference type="AlphaFoldDB" id="A0A6V7X1A3"/>
<name>A0A6V7X1A3_MELEN</name>
<proteinExistence type="predicted"/>
<reference evidence="1 2" key="1">
    <citation type="submission" date="2020-08" db="EMBL/GenBank/DDBJ databases">
        <authorList>
            <person name="Koutsovoulos G."/>
            <person name="Danchin GJ E."/>
        </authorList>
    </citation>
    <scope>NUCLEOTIDE SEQUENCE [LARGE SCALE GENOMIC DNA]</scope>
</reference>
<comment type="caution">
    <text evidence="1">The sequence shown here is derived from an EMBL/GenBank/DDBJ whole genome shotgun (WGS) entry which is preliminary data.</text>
</comment>
<dbReference type="EMBL" id="CAJEWN010001004">
    <property type="protein sequence ID" value="CAD2193098.1"/>
    <property type="molecule type" value="Genomic_DNA"/>
</dbReference>
<dbReference type="Proteomes" id="UP000580250">
    <property type="component" value="Unassembled WGS sequence"/>
</dbReference>
<evidence type="ECO:0000313" key="2">
    <source>
        <dbReference type="Proteomes" id="UP000580250"/>
    </source>
</evidence>